<feature type="region of interest" description="Disordered" evidence="1">
    <location>
        <begin position="1"/>
        <end position="21"/>
    </location>
</feature>
<feature type="region of interest" description="Disordered" evidence="1">
    <location>
        <begin position="254"/>
        <end position="329"/>
    </location>
</feature>
<feature type="compositionally biased region" description="Polar residues" evidence="1">
    <location>
        <begin position="219"/>
        <end position="230"/>
    </location>
</feature>
<dbReference type="EMBL" id="KB932883">
    <property type="protein sequence ID" value="EOO02975.1"/>
    <property type="molecule type" value="Genomic_DNA"/>
</dbReference>
<sequence>MPSSKGYTQRPQGFSTNRLHSNRYELHLTNFLVDSPMLVPKKRAWPGSSRAREEARASSSVLSITMPREENVSSDKSSNERAHDGSDADSESSESEQKVTSPLRKTKAKHTGIIKATKHDKCLKDTGPCLKKKQVVFEDTDTGFMADTSEPELPLKSCLKGKGKKAVKYAEQSDVSEEKSSAPETTEPSTTDGDSTKAVVLSDEDSNVGPATDNDSKPKATTSASGNWSASEDAAIVSMKEGGEIWASIGQAIGRGKKEVQKRWKELSTQQTEGGSTTTGNMTSLTPADTENDADNEMTDAATNKGKGKGGKKSANIPKKTKTSPKKETALMIVSSDSDNEVGSSPDNDVDSEAEIYTRMYSNLNLDDSAALEPDSDFNVQECNVLKVIDVKNKVNHWLEVQADFFNATGRMVPVGVLRRKLEGGQKMASIVEGDED</sequence>
<accession>R8BUJ8</accession>
<dbReference type="RefSeq" id="XP_007912296.1">
    <property type="nucleotide sequence ID" value="XM_007914105.1"/>
</dbReference>
<feature type="compositionally biased region" description="Polar residues" evidence="1">
    <location>
        <begin position="1"/>
        <end position="19"/>
    </location>
</feature>
<feature type="domain" description="Myb-like" evidence="2">
    <location>
        <begin position="220"/>
        <end position="268"/>
    </location>
</feature>
<proteinExistence type="predicted"/>
<reference evidence="4" key="1">
    <citation type="journal article" date="2013" name="Genome Announc.">
        <title>Draft genome sequence of the ascomycete Phaeoacremonium aleophilum strain UCR-PA7, a causal agent of the esca disease complex in grapevines.</title>
        <authorList>
            <person name="Blanco-Ulate B."/>
            <person name="Rolshausen P."/>
            <person name="Cantu D."/>
        </authorList>
    </citation>
    <scope>NUCLEOTIDE SEQUENCE [LARGE SCALE GENOMIC DNA]</scope>
    <source>
        <strain evidence="4">UCR-PA7</strain>
    </source>
</reference>
<dbReference type="InterPro" id="IPR001005">
    <property type="entry name" value="SANT/Myb"/>
</dbReference>
<feature type="compositionally biased region" description="Basic and acidic residues" evidence="1">
    <location>
        <begin position="256"/>
        <end position="266"/>
    </location>
</feature>
<feature type="compositionally biased region" description="Basic and acidic residues" evidence="1">
    <location>
        <begin position="67"/>
        <end position="86"/>
    </location>
</feature>
<name>R8BUJ8_PHAM7</name>
<dbReference type="OrthoDB" id="5154006at2759"/>
<feature type="compositionally biased region" description="Basic residues" evidence="1">
    <location>
        <begin position="104"/>
        <end position="116"/>
    </location>
</feature>
<organism evidence="3 4">
    <name type="scientific">Phaeoacremonium minimum (strain UCR-PA7)</name>
    <name type="common">Esca disease fungus</name>
    <name type="synonym">Togninia minima</name>
    <dbReference type="NCBI Taxonomy" id="1286976"/>
    <lineage>
        <taxon>Eukaryota</taxon>
        <taxon>Fungi</taxon>
        <taxon>Dikarya</taxon>
        <taxon>Ascomycota</taxon>
        <taxon>Pezizomycotina</taxon>
        <taxon>Sordariomycetes</taxon>
        <taxon>Sordariomycetidae</taxon>
        <taxon>Togniniales</taxon>
        <taxon>Togniniaceae</taxon>
        <taxon>Phaeoacremonium</taxon>
    </lineage>
</organism>
<dbReference type="AlphaFoldDB" id="R8BUJ8"/>
<dbReference type="KEGG" id="tmn:UCRPA7_1525"/>
<dbReference type="HOGENOM" id="CLU_627285_0_0_1"/>
<evidence type="ECO:0000256" key="1">
    <source>
        <dbReference type="SAM" id="MobiDB-lite"/>
    </source>
</evidence>
<protein>
    <recommendedName>
        <fullName evidence="2">Myb-like domain-containing protein</fullName>
    </recommendedName>
</protein>
<dbReference type="eggNOG" id="ENOG502QQEE">
    <property type="taxonomic scope" value="Eukaryota"/>
</dbReference>
<feature type="region of interest" description="Disordered" evidence="1">
    <location>
        <begin position="142"/>
        <end position="231"/>
    </location>
</feature>
<feature type="region of interest" description="Disordered" evidence="1">
    <location>
        <begin position="37"/>
        <end position="118"/>
    </location>
</feature>
<keyword evidence="4" id="KW-1185">Reference proteome</keyword>
<evidence type="ECO:0000259" key="2">
    <source>
        <dbReference type="PROSITE" id="PS50090"/>
    </source>
</evidence>
<feature type="compositionally biased region" description="Low complexity" evidence="1">
    <location>
        <begin position="182"/>
        <end position="191"/>
    </location>
</feature>
<dbReference type="Proteomes" id="UP000014074">
    <property type="component" value="Unassembled WGS sequence"/>
</dbReference>
<gene>
    <name evidence="3" type="ORF">UCRPA7_1525</name>
</gene>
<evidence type="ECO:0000313" key="3">
    <source>
        <dbReference type="EMBL" id="EOO02975.1"/>
    </source>
</evidence>
<evidence type="ECO:0000313" key="4">
    <source>
        <dbReference type="Proteomes" id="UP000014074"/>
    </source>
</evidence>
<feature type="compositionally biased region" description="Low complexity" evidence="1">
    <location>
        <begin position="268"/>
        <end position="280"/>
    </location>
</feature>
<dbReference type="PROSITE" id="PS50090">
    <property type="entry name" value="MYB_LIKE"/>
    <property type="match status" value="1"/>
</dbReference>
<dbReference type="GeneID" id="19321682"/>